<dbReference type="OrthoDB" id="9784108at2"/>
<dbReference type="InterPro" id="IPR002942">
    <property type="entry name" value="S4_RNA-bd"/>
</dbReference>
<dbReference type="InterPro" id="IPR036986">
    <property type="entry name" value="S4_RNA-bd_sf"/>
</dbReference>
<dbReference type="InterPro" id="IPR050188">
    <property type="entry name" value="RluA_PseudoU_synthase"/>
</dbReference>
<comment type="catalytic activity">
    <reaction evidence="5">
        <text>a uridine in RNA = a pseudouridine in RNA</text>
        <dbReference type="Rhea" id="RHEA:48348"/>
        <dbReference type="Rhea" id="RHEA-COMP:12068"/>
        <dbReference type="Rhea" id="RHEA-COMP:12069"/>
        <dbReference type="ChEBI" id="CHEBI:65314"/>
        <dbReference type="ChEBI" id="CHEBI:65315"/>
    </reaction>
</comment>
<feature type="domain" description="RNA-binding S4" evidence="7">
    <location>
        <begin position="22"/>
        <end position="80"/>
    </location>
</feature>
<dbReference type="CDD" id="cd02869">
    <property type="entry name" value="PseudoU_synth_RluA_like"/>
    <property type="match status" value="1"/>
</dbReference>
<feature type="active site" evidence="3">
    <location>
        <position position="145"/>
    </location>
</feature>
<gene>
    <name evidence="8" type="ORF">KOR34_24760</name>
</gene>
<evidence type="ECO:0000256" key="1">
    <source>
        <dbReference type="ARBA" id="ARBA00010876"/>
    </source>
</evidence>
<feature type="compositionally biased region" description="Basic and acidic residues" evidence="6">
    <location>
        <begin position="192"/>
        <end position="212"/>
    </location>
</feature>
<dbReference type="GO" id="GO:0000455">
    <property type="term" value="P:enzyme-directed rRNA pseudouridine synthesis"/>
    <property type="evidence" value="ECO:0007669"/>
    <property type="project" value="UniProtKB-ARBA"/>
</dbReference>
<dbReference type="Pfam" id="PF01479">
    <property type="entry name" value="S4"/>
    <property type="match status" value="1"/>
</dbReference>
<dbReference type="InterPro" id="IPR006224">
    <property type="entry name" value="PsdUridine_synth_RluA-like_CS"/>
</dbReference>
<dbReference type="SUPFAM" id="SSF55120">
    <property type="entry name" value="Pseudouridine synthase"/>
    <property type="match status" value="1"/>
</dbReference>
<dbReference type="Gene3D" id="3.30.2350.10">
    <property type="entry name" value="Pseudouridine synthase"/>
    <property type="match status" value="1"/>
</dbReference>
<dbReference type="InterPro" id="IPR006225">
    <property type="entry name" value="PsdUridine_synth_RluC/D"/>
</dbReference>
<dbReference type="CDD" id="cd00165">
    <property type="entry name" value="S4"/>
    <property type="match status" value="1"/>
</dbReference>
<dbReference type="InterPro" id="IPR006145">
    <property type="entry name" value="PsdUridine_synth_RsuA/RluA"/>
</dbReference>
<reference evidence="8 9" key="1">
    <citation type="submission" date="2019-02" db="EMBL/GenBank/DDBJ databases">
        <title>Deep-cultivation of Planctomycetes and their phenomic and genomic characterization uncovers novel biology.</title>
        <authorList>
            <person name="Wiegand S."/>
            <person name="Jogler M."/>
            <person name="Boedeker C."/>
            <person name="Pinto D."/>
            <person name="Vollmers J."/>
            <person name="Rivas-Marin E."/>
            <person name="Kohn T."/>
            <person name="Peeters S.H."/>
            <person name="Heuer A."/>
            <person name="Rast P."/>
            <person name="Oberbeckmann S."/>
            <person name="Bunk B."/>
            <person name="Jeske O."/>
            <person name="Meyerdierks A."/>
            <person name="Storesund J.E."/>
            <person name="Kallscheuer N."/>
            <person name="Luecker S."/>
            <person name="Lage O.M."/>
            <person name="Pohl T."/>
            <person name="Merkel B.J."/>
            <person name="Hornburger P."/>
            <person name="Mueller R.-W."/>
            <person name="Bruemmer F."/>
            <person name="Labrenz M."/>
            <person name="Spormann A.M."/>
            <person name="Op Den Camp H."/>
            <person name="Overmann J."/>
            <person name="Amann R."/>
            <person name="Jetten M.S.M."/>
            <person name="Mascher T."/>
            <person name="Medema M.H."/>
            <person name="Devos D.P."/>
            <person name="Kaster A.-K."/>
            <person name="Ovreas L."/>
            <person name="Rohde M."/>
            <person name="Galperin M.Y."/>
            <person name="Jogler C."/>
        </authorList>
    </citation>
    <scope>NUCLEOTIDE SEQUENCE [LARGE SCALE GENOMIC DNA]</scope>
    <source>
        <strain evidence="8 9">KOR34</strain>
    </source>
</reference>
<feature type="region of interest" description="Disordered" evidence="6">
    <location>
        <begin position="188"/>
        <end position="212"/>
    </location>
</feature>
<dbReference type="InterPro" id="IPR020103">
    <property type="entry name" value="PsdUridine_synth_cat_dom_sf"/>
</dbReference>
<dbReference type="RefSeq" id="WP_146564858.1">
    <property type="nucleotide sequence ID" value="NZ_SIHJ01000001.1"/>
</dbReference>
<dbReference type="SMART" id="SM00363">
    <property type="entry name" value="S4"/>
    <property type="match status" value="1"/>
</dbReference>
<dbReference type="Proteomes" id="UP000316714">
    <property type="component" value="Unassembled WGS sequence"/>
</dbReference>
<dbReference type="GO" id="GO:0003723">
    <property type="term" value="F:RNA binding"/>
    <property type="evidence" value="ECO:0007669"/>
    <property type="project" value="UniProtKB-KW"/>
</dbReference>
<dbReference type="NCBIfam" id="TIGR00005">
    <property type="entry name" value="rluA_subfam"/>
    <property type="match status" value="1"/>
</dbReference>
<dbReference type="Pfam" id="PF00849">
    <property type="entry name" value="PseudoU_synth_2"/>
    <property type="match status" value="1"/>
</dbReference>
<evidence type="ECO:0000256" key="3">
    <source>
        <dbReference type="PIRSR" id="PIRSR606225-1"/>
    </source>
</evidence>
<dbReference type="GO" id="GO:0120159">
    <property type="term" value="F:rRNA pseudouridine synthase activity"/>
    <property type="evidence" value="ECO:0007669"/>
    <property type="project" value="UniProtKB-ARBA"/>
</dbReference>
<keyword evidence="4" id="KW-0694">RNA-binding</keyword>
<accession>A0A5C5VFV7</accession>
<dbReference type="PANTHER" id="PTHR21600">
    <property type="entry name" value="MITOCHONDRIAL RNA PSEUDOURIDINE SYNTHASE"/>
    <property type="match status" value="1"/>
</dbReference>
<evidence type="ECO:0000259" key="7">
    <source>
        <dbReference type="SMART" id="SM00363"/>
    </source>
</evidence>
<comment type="caution">
    <text evidence="8">The sequence shown here is derived from an EMBL/GenBank/DDBJ whole genome shotgun (WGS) entry which is preliminary data.</text>
</comment>
<dbReference type="PROSITE" id="PS01129">
    <property type="entry name" value="PSI_RLU"/>
    <property type="match status" value="1"/>
</dbReference>
<dbReference type="PROSITE" id="PS50889">
    <property type="entry name" value="S4"/>
    <property type="match status" value="1"/>
</dbReference>
<evidence type="ECO:0000313" key="8">
    <source>
        <dbReference type="EMBL" id="TWT37524.1"/>
    </source>
</evidence>
<keyword evidence="9" id="KW-1185">Reference proteome</keyword>
<evidence type="ECO:0000256" key="4">
    <source>
        <dbReference type="PROSITE-ProRule" id="PRU00182"/>
    </source>
</evidence>
<evidence type="ECO:0000313" key="9">
    <source>
        <dbReference type="Proteomes" id="UP000316714"/>
    </source>
</evidence>
<dbReference type="Gene3D" id="3.10.290.10">
    <property type="entry name" value="RNA-binding S4 domain"/>
    <property type="match status" value="1"/>
</dbReference>
<comment type="similarity">
    <text evidence="1 5">Belongs to the pseudouridine synthase RluA family.</text>
</comment>
<evidence type="ECO:0000256" key="2">
    <source>
        <dbReference type="ARBA" id="ARBA00023235"/>
    </source>
</evidence>
<comment type="function">
    <text evidence="5">Responsible for synthesis of pseudouridine from uracil.</text>
</comment>
<evidence type="ECO:0000256" key="6">
    <source>
        <dbReference type="SAM" id="MobiDB-lite"/>
    </source>
</evidence>
<protein>
    <recommendedName>
        <fullName evidence="5">Pseudouridine synthase</fullName>
        <ecNumber evidence="5">5.4.99.-</ecNumber>
    </recommendedName>
</protein>
<dbReference type="PANTHER" id="PTHR21600:SF44">
    <property type="entry name" value="RIBOSOMAL LARGE SUBUNIT PSEUDOURIDINE SYNTHASE D"/>
    <property type="match status" value="1"/>
</dbReference>
<evidence type="ECO:0000256" key="5">
    <source>
        <dbReference type="RuleBase" id="RU362028"/>
    </source>
</evidence>
<dbReference type="EMBL" id="SIHJ01000001">
    <property type="protein sequence ID" value="TWT37524.1"/>
    <property type="molecule type" value="Genomic_DNA"/>
</dbReference>
<proteinExistence type="inferred from homology"/>
<dbReference type="EC" id="5.4.99.-" evidence="5"/>
<dbReference type="SUPFAM" id="SSF55174">
    <property type="entry name" value="Alpha-L RNA-binding motif"/>
    <property type="match status" value="1"/>
</dbReference>
<name>A0A5C5VFV7_9BACT</name>
<dbReference type="AlphaFoldDB" id="A0A5C5VFV7"/>
<keyword evidence="2 5" id="KW-0413">Isomerase</keyword>
<sequence length="326" mass="35316">MPAPPPPELPTDLIVDEAAHGARLDAYLAAQLPGLSRSLLRKAIDSGAVTVDGQRRKPSFRVEHGQSVHVDAFELPHEGPAPQAIDLDILHEDDDLIAVNKPAGMVVHPAKGHWEGTLASALAFHFGQLSDIGGAARPGIVHRLDRDTSGVIVVAKHNRAHEHLAAQFHDRTTEKRYLAITQGVPDRDEDVVDRPIGDHPHSREKKAIRADHPSSREALTRFNVLERLGGFALVECLPKTGRTHQIRLHLAHLHCPVLCDKLYGGRSQVTAGELESGAAGGGVVLARQALHAADLSIFQPTSDHRLTFRAAIPQDMQAALDCLKRG</sequence>
<organism evidence="8 9">
    <name type="scientific">Posidoniimonas corsicana</name>
    <dbReference type="NCBI Taxonomy" id="1938618"/>
    <lineage>
        <taxon>Bacteria</taxon>
        <taxon>Pseudomonadati</taxon>
        <taxon>Planctomycetota</taxon>
        <taxon>Planctomycetia</taxon>
        <taxon>Pirellulales</taxon>
        <taxon>Lacipirellulaceae</taxon>
        <taxon>Posidoniimonas</taxon>
    </lineage>
</organism>